<dbReference type="SUPFAM" id="SSF52540">
    <property type="entry name" value="P-loop containing nucleoside triphosphate hydrolases"/>
    <property type="match status" value="1"/>
</dbReference>
<name>A0A7M2HC01_9BURK</name>
<dbReference type="AlphaFoldDB" id="A0A7M2HC01"/>
<dbReference type="Proteomes" id="UP000397656">
    <property type="component" value="Plasmid pRK1-2"/>
</dbReference>
<organism evidence="1 2">
    <name type="scientific">Cupriavidus basilensis</name>
    <dbReference type="NCBI Taxonomy" id="68895"/>
    <lineage>
        <taxon>Bacteria</taxon>
        <taxon>Pseudomonadati</taxon>
        <taxon>Pseudomonadota</taxon>
        <taxon>Betaproteobacteria</taxon>
        <taxon>Burkholderiales</taxon>
        <taxon>Burkholderiaceae</taxon>
        <taxon>Cupriavidus</taxon>
    </lineage>
</organism>
<protein>
    <submittedName>
        <fullName evidence="1">Uncharacterized protein</fullName>
    </submittedName>
</protein>
<dbReference type="InterPro" id="IPR027417">
    <property type="entry name" value="P-loop_NTPase"/>
</dbReference>
<dbReference type="EMBL" id="CP062806">
    <property type="protein sequence ID" value="QOT82145.1"/>
    <property type="molecule type" value="Genomic_DNA"/>
</dbReference>
<evidence type="ECO:0000313" key="1">
    <source>
        <dbReference type="EMBL" id="QOT82145.1"/>
    </source>
</evidence>
<geneLocation type="plasmid" evidence="1 2">
    <name>pRK1-2</name>
</geneLocation>
<accession>A0A7M2HC01</accession>
<dbReference type="Gene3D" id="3.40.50.300">
    <property type="entry name" value="P-loop containing nucleotide triphosphate hydrolases"/>
    <property type="match status" value="1"/>
</dbReference>
<keyword evidence="1" id="KW-0614">Plasmid</keyword>
<reference evidence="1 2" key="1">
    <citation type="submission" date="2020-10" db="EMBL/GenBank/DDBJ databases">
        <title>Complete genome sequence of Cupriavidus basilensis CCUG 49340T.</title>
        <authorList>
            <person name="Salva-Serra F."/>
            <person name="Donoso R.A."/>
            <person name="Cho K.H."/>
            <person name="Yoo J.A."/>
            <person name="Lee K."/>
            <person name="Yoon S.-H."/>
            <person name="Perez-Pantoja D."/>
            <person name="Moore E.R.B."/>
        </authorList>
    </citation>
    <scope>NUCLEOTIDE SEQUENCE [LARGE SCALE GENOMIC DNA]</scope>
    <source>
        <strain evidence="2">CCUG 49340</strain>
        <plasmid evidence="1 2">pRK1-2</plasmid>
    </source>
</reference>
<proteinExistence type="predicted"/>
<gene>
    <name evidence="1" type="ORF">F7R26_038390</name>
</gene>
<sequence>MPTPNPESIHPALWKASQLARVNGRTVSTGYPVLTAELPGGGWPTASLIELLVRQPGVGELRLLRPALAEVCKRPIALIQPPQTPQALALASWGVPPERLLWIDSVEKLGLDIDRDRRSLPVGLALICGARASRVFRPSASRLSRYRIHIFTERHQPLCHSSQILRCCC</sequence>
<evidence type="ECO:0000313" key="2">
    <source>
        <dbReference type="Proteomes" id="UP000397656"/>
    </source>
</evidence>